<gene>
    <name evidence="1" type="ORF">ADIAG_00458</name>
</gene>
<accession>M7MZS0</accession>
<dbReference type="EMBL" id="AOCK01000001">
    <property type="protein sequence ID" value="EMR00451.1"/>
    <property type="molecule type" value="Genomic_DNA"/>
</dbReference>
<reference evidence="1 2" key="1">
    <citation type="journal article" date="2013" name="Genome Announc.">
        <title>Draft Genome Sequence of Arthrobacter gangotriensis Strain Lz1yT, Isolated from a Penguin Rookery Soil Sample Collected in Antarctica, near the Indian Station Dakshin Gangotri.</title>
        <authorList>
            <person name="Shivaji S."/>
            <person name="Ara S."/>
            <person name="Bandi S."/>
            <person name="Singh A."/>
            <person name="Kumar Pinnaka A."/>
        </authorList>
    </citation>
    <scope>NUCLEOTIDE SEQUENCE [LARGE SCALE GENOMIC DNA]</scope>
    <source>
        <strain evidence="1 2">Lz1y</strain>
    </source>
</reference>
<sequence>MTVNDYMIMTSASEKLLGDIARNDAWTGSSFEWIRGVPSATKGRVGKTLITEWARAVGLFIEGAPDGPGDRWINGHLIQIKMSTLWDVGFYKFQQIRDQDYAYCLCLGISPFKIHAWLLPKNVIKEHVIGHMGQHTGSGASETAWLEVRPGAAPEWMRPHGDTLESVRSTLEKVQT</sequence>
<dbReference type="Proteomes" id="UP000012015">
    <property type="component" value="Unassembled WGS sequence"/>
</dbReference>
<name>M7MZS0_9MICC</name>
<keyword evidence="2" id="KW-1185">Reference proteome</keyword>
<protein>
    <submittedName>
        <fullName evidence="1">Uncharacterized protein</fullName>
    </submittedName>
</protein>
<dbReference type="AlphaFoldDB" id="M7MZS0"/>
<organism evidence="1 2">
    <name type="scientific">Paeniglutamicibacter gangotriensis Lz1y</name>
    <dbReference type="NCBI Taxonomy" id="1276920"/>
    <lineage>
        <taxon>Bacteria</taxon>
        <taxon>Bacillati</taxon>
        <taxon>Actinomycetota</taxon>
        <taxon>Actinomycetes</taxon>
        <taxon>Micrococcales</taxon>
        <taxon>Micrococcaceae</taxon>
        <taxon>Paeniglutamicibacter</taxon>
    </lineage>
</organism>
<evidence type="ECO:0000313" key="1">
    <source>
        <dbReference type="EMBL" id="EMR00451.1"/>
    </source>
</evidence>
<dbReference type="eggNOG" id="ENOG503414Q">
    <property type="taxonomic scope" value="Bacteria"/>
</dbReference>
<proteinExistence type="predicted"/>
<evidence type="ECO:0000313" key="2">
    <source>
        <dbReference type="Proteomes" id="UP000012015"/>
    </source>
</evidence>
<dbReference type="REBASE" id="66161">
    <property type="entry name" value="AgaLzLyORF457P"/>
</dbReference>
<dbReference type="RefSeq" id="WP_007269665.1">
    <property type="nucleotide sequence ID" value="NZ_AOCK01000001.1"/>
</dbReference>
<comment type="caution">
    <text evidence="1">The sequence shown here is derived from an EMBL/GenBank/DDBJ whole genome shotgun (WGS) entry which is preliminary data.</text>
</comment>